<feature type="domain" description="Transposase Helix-turn-helix" evidence="2">
    <location>
        <begin position="30"/>
        <end position="78"/>
    </location>
</feature>
<evidence type="ECO:0000256" key="1">
    <source>
        <dbReference type="SAM" id="MobiDB-lite"/>
    </source>
</evidence>
<reference evidence="3 4" key="1">
    <citation type="submission" date="2019-02" db="EMBL/GenBank/DDBJ databases">
        <title>Deep-cultivation of Planctomycetes and their phenomic and genomic characterization uncovers novel biology.</title>
        <authorList>
            <person name="Wiegand S."/>
            <person name="Jogler M."/>
            <person name="Boedeker C."/>
            <person name="Pinto D."/>
            <person name="Vollmers J."/>
            <person name="Rivas-Marin E."/>
            <person name="Kohn T."/>
            <person name="Peeters S.H."/>
            <person name="Heuer A."/>
            <person name="Rast P."/>
            <person name="Oberbeckmann S."/>
            <person name="Bunk B."/>
            <person name="Jeske O."/>
            <person name="Meyerdierks A."/>
            <person name="Storesund J.E."/>
            <person name="Kallscheuer N."/>
            <person name="Luecker S."/>
            <person name="Lage O.M."/>
            <person name="Pohl T."/>
            <person name="Merkel B.J."/>
            <person name="Hornburger P."/>
            <person name="Mueller R.-W."/>
            <person name="Bruemmer F."/>
            <person name="Labrenz M."/>
            <person name="Spormann A.M."/>
            <person name="Op den Camp H."/>
            <person name="Overmann J."/>
            <person name="Amann R."/>
            <person name="Jetten M.S.M."/>
            <person name="Mascher T."/>
            <person name="Medema M.H."/>
            <person name="Devos D.P."/>
            <person name="Kaster A.-K."/>
            <person name="Ovreas L."/>
            <person name="Rohde M."/>
            <person name="Galperin M.Y."/>
            <person name="Jogler C."/>
        </authorList>
    </citation>
    <scope>NUCLEOTIDE SEQUENCE [LARGE SCALE GENOMIC DNA]</scope>
    <source>
        <strain evidence="3 4">ETA_A1</strain>
    </source>
</reference>
<dbReference type="AlphaFoldDB" id="A0A517Y1Y2"/>
<dbReference type="Pfam" id="PF13613">
    <property type="entry name" value="HTH_Tnp_4"/>
    <property type="match status" value="1"/>
</dbReference>
<evidence type="ECO:0000313" key="4">
    <source>
        <dbReference type="Proteomes" id="UP000319576"/>
    </source>
</evidence>
<name>A0A517Y1Y2_9BACT</name>
<dbReference type="KEGG" id="uli:ETAA1_57910"/>
<accession>A0A517Y1Y2</accession>
<proteinExistence type="predicted"/>
<sequence>MTDQGEHRVLKSFLGQVIVTQDGAAPSIDPPTDRILSTVVRLRVYPTYAVIGYLFGVSESAARQLAGWSIPVLAAAGKDTMRMPDPGRHHRRDLPAVPRHTPGLAVLVDTFEQPTHRPRRRQRADYSGKKKRHTLKAQVEVDSLD</sequence>
<dbReference type="EMBL" id="CP036273">
    <property type="protein sequence ID" value="QDU23783.1"/>
    <property type="molecule type" value="Genomic_DNA"/>
</dbReference>
<gene>
    <name evidence="3" type="ORF">ETAA1_57910</name>
</gene>
<evidence type="ECO:0000313" key="3">
    <source>
        <dbReference type="EMBL" id="QDU23783.1"/>
    </source>
</evidence>
<evidence type="ECO:0000259" key="2">
    <source>
        <dbReference type="Pfam" id="PF13613"/>
    </source>
</evidence>
<protein>
    <recommendedName>
        <fullName evidence="2">Transposase Helix-turn-helix domain-containing protein</fullName>
    </recommendedName>
</protein>
<dbReference type="Proteomes" id="UP000319576">
    <property type="component" value="Chromosome"/>
</dbReference>
<dbReference type="OrthoDB" id="273321at2"/>
<dbReference type="InterPro" id="IPR027805">
    <property type="entry name" value="Transposase_HTH_dom"/>
</dbReference>
<keyword evidence="4" id="KW-1185">Reference proteome</keyword>
<organism evidence="3 4">
    <name type="scientific">Urbifossiella limnaea</name>
    <dbReference type="NCBI Taxonomy" id="2528023"/>
    <lineage>
        <taxon>Bacteria</taxon>
        <taxon>Pseudomonadati</taxon>
        <taxon>Planctomycetota</taxon>
        <taxon>Planctomycetia</taxon>
        <taxon>Gemmatales</taxon>
        <taxon>Gemmataceae</taxon>
        <taxon>Urbifossiella</taxon>
    </lineage>
</organism>
<feature type="region of interest" description="Disordered" evidence="1">
    <location>
        <begin position="112"/>
        <end position="145"/>
    </location>
</feature>
<dbReference type="RefSeq" id="WP_145244007.1">
    <property type="nucleotide sequence ID" value="NZ_CP036273.1"/>
</dbReference>